<gene>
    <name evidence="1" type="ORF">AVDCRST_MAG26-1355</name>
</gene>
<reference evidence="1" key="1">
    <citation type="submission" date="2020-02" db="EMBL/GenBank/DDBJ databases">
        <authorList>
            <person name="Meier V. D."/>
        </authorList>
    </citation>
    <scope>NUCLEOTIDE SEQUENCE</scope>
    <source>
        <strain evidence="1">AVDCRST_MAG26</strain>
    </source>
</reference>
<dbReference type="AlphaFoldDB" id="A0A6J4I299"/>
<sequence>MAVWCQPDVGRLDIAVDHRRCLLVQEFHRFRQLDAPADQCFPPRRSAPQCHRLQIVAMDHLHHDENRGAGLHAVVDRRKVGITQPGQHARLVPYLRGLLGRHSGYGFNSAGALQPQIRRGINRSHAALFDDIVDLVAPVEHSAKLKHMRAKYA</sequence>
<name>A0A6J4I299_9CHLR</name>
<protein>
    <submittedName>
        <fullName evidence="1">Uncharacterized protein</fullName>
    </submittedName>
</protein>
<dbReference type="EMBL" id="CADCTK010000325">
    <property type="protein sequence ID" value="CAA9239414.1"/>
    <property type="molecule type" value="Genomic_DNA"/>
</dbReference>
<evidence type="ECO:0000313" key="1">
    <source>
        <dbReference type="EMBL" id="CAA9239414.1"/>
    </source>
</evidence>
<proteinExistence type="predicted"/>
<accession>A0A6J4I299</accession>
<organism evidence="1">
    <name type="scientific">uncultured Chloroflexia bacterium</name>
    <dbReference type="NCBI Taxonomy" id="1672391"/>
    <lineage>
        <taxon>Bacteria</taxon>
        <taxon>Bacillati</taxon>
        <taxon>Chloroflexota</taxon>
        <taxon>Chloroflexia</taxon>
        <taxon>environmental samples</taxon>
    </lineage>
</organism>